<accession>A0A2T3A8F0</accession>
<dbReference type="AlphaFoldDB" id="A0A2T3A8F0"/>
<organism evidence="1 2">
    <name type="scientific">Coniella lustricola</name>
    <dbReference type="NCBI Taxonomy" id="2025994"/>
    <lineage>
        <taxon>Eukaryota</taxon>
        <taxon>Fungi</taxon>
        <taxon>Dikarya</taxon>
        <taxon>Ascomycota</taxon>
        <taxon>Pezizomycotina</taxon>
        <taxon>Sordariomycetes</taxon>
        <taxon>Sordariomycetidae</taxon>
        <taxon>Diaporthales</taxon>
        <taxon>Schizoparmaceae</taxon>
        <taxon>Coniella</taxon>
    </lineage>
</organism>
<dbReference type="InParanoid" id="A0A2T3A8F0"/>
<dbReference type="Proteomes" id="UP000241462">
    <property type="component" value="Unassembled WGS sequence"/>
</dbReference>
<evidence type="ECO:0000313" key="2">
    <source>
        <dbReference type="Proteomes" id="UP000241462"/>
    </source>
</evidence>
<proteinExistence type="predicted"/>
<dbReference type="EMBL" id="KZ678439">
    <property type="protein sequence ID" value="PSR85677.1"/>
    <property type="molecule type" value="Genomic_DNA"/>
</dbReference>
<evidence type="ECO:0000313" key="1">
    <source>
        <dbReference type="EMBL" id="PSR85677.1"/>
    </source>
</evidence>
<gene>
    <name evidence="1" type="ORF">BD289DRAFT_252416</name>
</gene>
<name>A0A2T3A8F0_9PEZI</name>
<protein>
    <submittedName>
        <fullName evidence="1">Uncharacterized protein</fullName>
    </submittedName>
</protein>
<keyword evidence="2" id="KW-1185">Reference proteome</keyword>
<reference evidence="1 2" key="1">
    <citation type="journal article" date="2018" name="Mycol. Prog.">
        <title>Coniella lustricola, a new species from submerged detritus.</title>
        <authorList>
            <person name="Raudabaugh D.B."/>
            <person name="Iturriaga T."/>
            <person name="Carver A."/>
            <person name="Mondo S."/>
            <person name="Pangilinan J."/>
            <person name="Lipzen A."/>
            <person name="He G."/>
            <person name="Amirebrahimi M."/>
            <person name="Grigoriev I.V."/>
            <person name="Miller A.N."/>
        </authorList>
    </citation>
    <scope>NUCLEOTIDE SEQUENCE [LARGE SCALE GENOMIC DNA]</scope>
    <source>
        <strain evidence="1 2">B22-T-1</strain>
    </source>
</reference>
<sequence length="211" mass="23203">MLTAAGNNGARALRAATPLQPPAPILLSGGPSTYLSRYIADTFAVVWRLTIRCTISLASMQYGGYSQCPCPNNEHIIHFDTRVRLPAWPLNWIHKYHTPECGWRFCLDPVLDGCSRGLYPPRDGIATVVKIILHTWGCATDFTFASWDLKVLGKRQWSCTSACICVETGIIAGQGGSRRGRSYTLRRAAICEQQKSTASNLPTGNERTSVT</sequence>